<dbReference type="Proteomes" id="UP001054821">
    <property type="component" value="Chromosome 2"/>
</dbReference>
<comment type="caution">
    <text evidence="1">The sequence shown here is derived from an EMBL/GenBank/DDBJ whole genome shotgun (WGS) entry which is preliminary data.</text>
</comment>
<gene>
    <name evidence="1" type="ORF">L3X38_011621</name>
</gene>
<sequence length="99" mass="11225">MKSRKKKTEGQGFAMVGHSATFFLSQEECNPMHYFGEETRLVHELGGREIENQNQSRFGTLAASARPRSETVEYWASRLEWRSILRLGATHGLLHCGQG</sequence>
<accession>A0AAD4WHQ6</accession>
<keyword evidence="2" id="KW-1185">Reference proteome</keyword>
<evidence type="ECO:0000313" key="1">
    <source>
        <dbReference type="EMBL" id="KAI5343745.1"/>
    </source>
</evidence>
<dbReference type="EMBL" id="JAJFAZ020000002">
    <property type="protein sequence ID" value="KAI5343745.1"/>
    <property type="molecule type" value="Genomic_DNA"/>
</dbReference>
<dbReference type="AlphaFoldDB" id="A0AAD4WHQ6"/>
<protein>
    <submittedName>
        <fullName evidence="1">Uncharacterized protein</fullName>
    </submittedName>
</protein>
<evidence type="ECO:0000313" key="2">
    <source>
        <dbReference type="Proteomes" id="UP001054821"/>
    </source>
</evidence>
<reference evidence="1 2" key="1">
    <citation type="journal article" date="2022" name="G3 (Bethesda)">
        <title>Whole-genome sequence and methylome profiling of the almond [Prunus dulcis (Mill.) D.A. Webb] cultivar 'Nonpareil'.</title>
        <authorList>
            <person name="D'Amico-Willman K.M."/>
            <person name="Ouma W.Z."/>
            <person name="Meulia T."/>
            <person name="Sideli G.M."/>
            <person name="Gradziel T.M."/>
            <person name="Fresnedo-Ramirez J."/>
        </authorList>
    </citation>
    <scope>NUCLEOTIDE SEQUENCE [LARGE SCALE GENOMIC DNA]</scope>
    <source>
        <strain evidence="1">Clone GOH B32 T37-40</strain>
    </source>
</reference>
<proteinExistence type="predicted"/>
<name>A0AAD4WHQ6_PRUDU</name>
<organism evidence="1 2">
    <name type="scientific">Prunus dulcis</name>
    <name type="common">Almond</name>
    <name type="synonym">Amygdalus dulcis</name>
    <dbReference type="NCBI Taxonomy" id="3755"/>
    <lineage>
        <taxon>Eukaryota</taxon>
        <taxon>Viridiplantae</taxon>
        <taxon>Streptophyta</taxon>
        <taxon>Embryophyta</taxon>
        <taxon>Tracheophyta</taxon>
        <taxon>Spermatophyta</taxon>
        <taxon>Magnoliopsida</taxon>
        <taxon>eudicotyledons</taxon>
        <taxon>Gunneridae</taxon>
        <taxon>Pentapetalae</taxon>
        <taxon>rosids</taxon>
        <taxon>fabids</taxon>
        <taxon>Rosales</taxon>
        <taxon>Rosaceae</taxon>
        <taxon>Amygdaloideae</taxon>
        <taxon>Amygdaleae</taxon>
        <taxon>Prunus</taxon>
    </lineage>
</organism>